<dbReference type="EMBL" id="ABCC02000014">
    <property type="protein sequence ID" value="EDP18499.1"/>
    <property type="molecule type" value="Genomic_DNA"/>
</dbReference>
<dbReference type="HOGENOM" id="CLU_175381_0_0_9"/>
<gene>
    <name evidence="1" type="ORF">CLOBOL_01192</name>
</gene>
<proteinExistence type="predicted"/>
<sequence>MKNVQIPYDLFVALLQYHLMMDGDYEDEIKQGLEQKLEAMVRHEWYAKYKTAPTPEEREAARQRYLDERGVPQSFRWTTSPWER</sequence>
<organism evidence="1 2">
    <name type="scientific">Enterocloster bolteae (strain ATCC BAA-613 / DSM 15670 / CCUG 46953 / JCM 12243 / WAL 16351)</name>
    <name type="common">Clostridium bolteae</name>
    <dbReference type="NCBI Taxonomy" id="411902"/>
    <lineage>
        <taxon>Bacteria</taxon>
        <taxon>Bacillati</taxon>
        <taxon>Bacillota</taxon>
        <taxon>Clostridia</taxon>
        <taxon>Lachnospirales</taxon>
        <taxon>Lachnospiraceae</taxon>
        <taxon>Enterocloster</taxon>
    </lineage>
</organism>
<accession>A8RK39</accession>
<evidence type="ECO:0000313" key="1">
    <source>
        <dbReference type="EMBL" id="EDP18499.1"/>
    </source>
</evidence>
<dbReference type="PaxDb" id="411902-CLOBOL_01192"/>
<reference evidence="1 2" key="2">
    <citation type="submission" date="2007-09" db="EMBL/GenBank/DDBJ databases">
        <title>Draft genome sequence of Clostridium bolteae (ATCC BAA-613).</title>
        <authorList>
            <person name="Sudarsanam P."/>
            <person name="Ley R."/>
            <person name="Guruge J."/>
            <person name="Turnbaugh P.J."/>
            <person name="Mahowald M."/>
            <person name="Liep D."/>
            <person name="Gordon J."/>
        </authorList>
    </citation>
    <scope>NUCLEOTIDE SEQUENCE [LARGE SCALE GENOMIC DNA]</scope>
    <source>
        <strain evidence="2">ATCC BAA-613 / DSM 15670 / CCUG 46953 / JCM 12243 / WAL 16351</strain>
    </source>
</reference>
<evidence type="ECO:0008006" key="3">
    <source>
        <dbReference type="Google" id="ProtNLM"/>
    </source>
</evidence>
<dbReference type="RefSeq" id="WP_007036141.1">
    <property type="nucleotide sequence ID" value="NZ_DS480673.1"/>
</dbReference>
<dbReference type="Proteomes" id="UP000005396">
    <property type="component" value="Unassembled WGS sequence"/>
</dbReference>
<comment type="caution">
    <text evidence="1">The sequence shown here is derived from an EMBL/GenBank/DDBJ whole genome shotgun (WGS) entry which is preliminary data.</text>
</comment>
<dbReference type="eggNOG" id="ENOG503323B">
    <property type="taxonomic scope" value="Bacteria"/>
</dbReference>
<protein>
    <recommendedName>
        <fullName evidence="3">Complexin-2</fullName>
    </recommendedName>
</protein>
<reference evidence="1 2" key="1">
    <citation type="submission" date="2007-08" db="EMBL/GenBank/DDBJ databases">
        <authorList>
            <person name="Fulton L."/>
            <person name="Clifton S."/>
            <person name="Fulton B."/>
            <person name="Xu J."/>
            <person name="Minx P."/>
            <person name="Pepin K.H."/>
            <person name="Johnson M."/>
            <person name="Thiruvilangam P."/>
            <person name="Bhonagiri V."/>
            <person name="Nash W.E."/>
            <person name="Mardis E.R."/>
            <person name="Wilson R.K."/>
        </authorList>
    </citation>
    <scope>NUCLEOTIDE SEQUENCE [LARGE SCALE GENOMIC DNA]</scope>
    <source>
        <strain evidence="2">ATCC BAA-613 / DSM 15670 / CCUG 46953 / JCM 12243 / WAL 16351</strain>
    </source>
</reference>
<dbReference type="AlphaFoldDB" id="A8RK39"/>
<evidence type="ECO:0000313" key="2">
    <source>
        <dbReference type="Proteomes" id="UP000005396"/>
    </source>
</evidence>
<name>A8RK39_ENTBW</name>